<dbReference type="Proteomes" id="UP000448877">
    <property type="component" value="Unassembled WGS sequence"/>
</dbReference>
<accession>A0A0P0GJG1</accession>
<dbReference type="GeneID" id="66310354"/>
<evidence type="ECO:0000313" key="6">
    <source>
        <dbReference type="Proteomes" id="UP000448877"/>
    </source>
</evidence>
<dbReference type="EMBL" id="VVYV01000047">
    <property type="protein sequence ID" value="KAA5413787.1"/>
    <property type="molecule type" value="Genomic_DNA"/>
</dbReference>
<dbReference type="Proteomes" id="UP000061809">
    <property type="component" value="Chromosome"/>
</dbReference>
<reference evidence="6 7" key="2">
    <citation type="journal article" date="2019" name="Nat. Med.">
        <title>A library of human gut bacterial isolates paired with longitudinal multiomics data enables mechanistic microbiome research.</title>
        <authorList>
            <person name="Poyet M."/>
            <person name="Groussin M."/>
            <person name="Gibbons S.M."/>
            <person name="Avila-Pacheco J."/>
            <person name="Jiang X."/>
            <person name="Kearney S.M."/>
            <person name="Perrotta A.R."/>
            <person name="Berdy B."/>
            <person name="Zhao S."/>
            <person name="Lieberman T.D."/>
            <person name="Swanson P.K."/>
            <person name="Smith M."/>
            <person name="Roesemann S."/>
            <person name="Alexander J.E."/>
            <person name="Rich S.A."/>
            <person name="Livny J."/>
            <person name="Vlamakis H."/>
            <person name="Clish C."/>
            <person name="Bullock K."/>
            <person name="Deik A."/>
            <person name="Scott J."/>
            <person name="Pierce K.A."/>
            <person name="Xavier R.J."/>
            <person name="Alm E.J."/>
        </authorList>
    </citation>
    <scope>NUCLEOTIDE SEQUENCE [LARGE SCALE GENOMIC DNA]</scope>
    <source>
        <strain evidence="2 6">BIOML-A6</strain>
        <strain evidence="3 7">BIOML-A8</strain>
    </source>
</reference>
<gene>
    <name evidence="1" type="ORF">BcellWH2_03879</name>
    <name evidence="2" type="ORF">F2Y81_21900</name>
    <name evidence="3" type="ORF">F2Y87_12610</name>
    <name evidence="4" type="ORF">PZH42_22665</name>
</gene>
<evidence type="ECO:0000313" key="5">
    <source>
        <dbReference type="Proteomes" id="UP000061809"/>
    </source>
</evidence>
<dbReference type="KEGG" id="bcel:BcellWH2_03879"/>
<evidence type="ECO:0000313" key="3">
    <source>
        <dbReference type="EMBL" id="KAA5418764.1"/>
    </source>
</evidence>
<dbReference type="AlphaFoldDB" id="A0A0P0GJG1"/>
<dbReference type="Proteomes" id="UP001221924">
    <property type="component" value="Unassembled WGS sequence"/>
</dbReference>
<organism evidence="1 5">
    <name type="scientific">Bacteroides cellulosilyticus</name>
    <dbReference type="NCBI Taxonomy" id="246787"/>
    <lineage>
        <taxon>Bacteria</taxon>
        <taxon>Pseudomonadati</taxon>
        <taxon>Bacteroidota</taxon>
        <taxon>Bacteroidia</taxon>
        <taxon>Bacteroidales</taxon>
        <taxon>Bacteroidaceae</taxon>
        <taxon>Bacteroides</taxon>
    </lineage>
</organism>
<reference evidence="4" key="3">
    <citation type="submission" date="2023-03" db="EMBL/GenBank/DDBJ databases">
        <title>DFI Biobank Strains.</title>
        <authorList>
            <person name="Mostad J."/>
            <person name="Paddock L."/>
            <person name="Medina S."/>
            <person name="Waligurski E."/>
            <person name="Barat B."/>
            <person name="Smith R."/>
            <person name="Burgo V."/>
            <person name="Metcalfe C."/>
            <person name="Woodson C."/>
            <person name="Sundararajan A."/>
            <person name="Ramaswamy R."/>
            <person name="Lin H."/>
            <person name="Pamer E.G."/>
        </authorList>
    </citation>
    <scope>NUCLEOTIDE SEQUENCE</scope>
    <source>
        <strain evidence="4">DFI.9.5</strain>
    </source>
</reference>
<evidence type="ECO:0000313" key="2">
    <source>
        <dbReference type="EMBL" id="KAA5413787.1"/>
    </source>
</evidence>
<evidence type="ECO:0000313" key="4">
    <source>
        <dbReference type="EMBL" id="MDE8696911.1"/>
    </source>
</evidence>
<sequence length="155" mass="17801">MENNTQPVTAQELSNVAMHPRTGFPSEEAMKAYYLQLIDIMNIAYVKESSEYISLQCLKRKLRQFIHVLQLLGTHEWGNGIAEIQDASGFYMLQSTLPHKTLLQANREIGLHLQFITQLASNVGFLKQLEGILYYHSQNVENLLKRVKEESTDTF</sequence>
<dbReference type="eggNOG" id="ENOG5030W6X">
    <property type="taxonomic scope" value="Bacteria"/>
</dbReference>
<protein>
    <submittedName>
        <fullName evidence="1">Uncharacterized protein</fullName>
    </submittedName>
</protein>
<proteinExistence type="predicted"/>
<dbReference type="RefSeq" id="WP_007219604.1">
    <property type="nucleotide sequence ID" value="NZ_CABMLT010000010.1"/>
</dbReference>
<name>A0A0P0GJG1_9BACE</name>
<dbReference type="PATRIC" id="fig|246787.4.peg.4015"/>
<evidence type="ECO:0000313" key="1">
    <source>
        <dbReference type="EMBL" id="ALJ61100.1"/>
    </source>
</evidence>
<dbReference type="Proteomes" id="UP000482653">
    <property type="component" value="Unassembled WGS sequence"/>
</dbReference>
<dbReference type="EMBL" id="CP012801">
    <property type="protein sequence ID" value="ALJ61100.1"/>
    <property type="molecule type" value="Genomic_DNA"/>
</dbReference>
<dbReference type="EMBL" id="JARFID010000032">
    <property type="protein sequence ID" value="MDE8696911.1"/>
    <property type="molecule type" value="Genomic_DNA"/>
</dbReference>
<evidence type="ECO:0000313" key="7">
    <source>
        <dbReference type="Proteomes" id="UP000482653"/>
    </source>
</evidence>
<reference evidence="1 5" key="1">
    <citation type="journal article" date="2015" name="Science">
        <title>Genetic determinants of in vivo fitness and diet responsiveness in multiple human gut Bacteroides.</title>
        <authorList>
            <person name="Wu M."/>
            <person name="McNulty N.P."/>
            <person name="Rodionov D.A."/>
            <person name="Khoroshkin M.S."/>
            <person name="Griffin N.W."/>
            <person name="Cheng J."/>
            <person name="Latreille P."/>
            <person name="Kerstetter R.A."/>
            <person name="Terrapon N."/>
            <person name="Henrissat B."/>
            <person name="Osterman A.L."/>
            <person name="Gordon J.I."/>
        </authorList>
    </citation>
    <scope>NUCLEOTIDE SEQUENCE [LARGE SCALE GENOMIC DNA]</scope>
    <source>
        <strain evidence="1 5">WH2</strain>
    </source>
</reference>
<dbReference type="EMBL" id="VVYX01000013">
    <property type="protein sequence ID" value="KAA5418764.1"/>
    <property type="molecule type" value="Genomic_DNA"/>
</dbReference>